<dbReference type="InterPro" id="IPR009057">
    <property type="entry name" value="Homeodomain-like_sf"/>
</dbReference>
<comment type="caution">
    <text evidence="6">The sequence shown here is derived from an EMBL/GenBank/DDBJ whole genome shotgun (WGS) entry which is preliminary data.</text>
</comment>
<dbReference type="InterPro" id="IPR025996">
    <property type="entry name" value="MT1864/Rv1816-like_C"/>
</dbReference>
<dbReference type="InterPro" id="IPR036271">
    <property type="entry name" value="Tet_transcr_reg_TetR-rel_C_sf"/>
</dbReference>
<dbReference type="Pfam" id="PF13305">
    <property type="entry name" value="TetR_C_33"/>
    <property type="match status" value="1"/>
</dbReference>
<keyword evidence="7" id="KW-1185">Reference proteome</keyword>
<reference evidence="6 7" key="1">
    <citation type="submission" date="2022-01" db="EMBL/GenBank/DDBJ databases">
        <authorList>
            <person name="Huang Y."/>
        </authorList>
    </citation>
    <scope>NUCLEOTIDE SEQUENCE [LARGE SCALE GENOMIC DNA]</scope>
    <source>
        <strain evidence="6 7">HY366</strain>
    </source>
</reference>
<dbReference type="PANTHER" id="PTHR30055">
    <property type="entry name" value="HTH-TYPE TRANSCRIPTIONAL REGULATOR RUTR"/>
    <property type="match status" value="1"/>
</dbReference>
<evidence type="ECO:0000313" key="6">
    <source>
        <dbReference type="EMBL" id="MCF8587449.1"/>
    </source>
</evidence>
<dbReference type="Pfam" id="PF00440">
    <property type="entry name" value="TetR_N"/>
    <property type="match status" value="1"/>
</dbReference>
<sequence>MVPVDSTPGRRTPASQVRSSLVTAGRKILETKGPSGLTVRAVASAAGVAPMGVYNHFDGKDGLLDAVVTDGFAEFGRAIAAADSDPTERLLASGRAYRAFALANPTLYSLMFGGMCRPDDATASGAFLALIEVVQYGQVGGIIRDDDPAALAMQIWSCVHGATSLELSSPMPPGADMDANYESVIALIARGVAPAEGT</sequence>
<feature type="DNA-binding region" description="H-T-H motif" evidence="4">
    <location>
        <begin position="38"/>
        <end position="57"/>
    </location>
</feature>
<dbReference type="PANTHER" id="PTHR30055:SF234">
    <property type="entry name" value="HTH-TYPE TRANSCRIPTIONAL REGULATOR BETI"/>
    <property type="match status" value="1"/>
</dbReference>
<name>A0ABS9IPJ0_9ACTN</name>
<evidence type="ECO:0000256" key="3">
    <source>
        <dbReference type="ARBA" id="ARBA00023163"/>
    </source>
</evidence>
<dbReference type="PRINTS" id="PR00455">
    <property type="entry name" value="HTHTETR"/>
</dbReference>
<evidence type="ECO:0000313" key="7">
    <source>
        <dbReference type="Proteomes" id="UP001200110"/>
    </source>
</evidence>
<dbReference type="SUPFAM" id="SSF48498">
    <property type="entry name" value="Tetracyclin repressor-like, C-terminal domain"/>
    <property type="match status" value="1"/>
</dbReference>
<keyword evidence="3" id="KW-0804">Transcription</keyword>
<feature type="domain" description="HTH tetR-type" evidence="5">
    <location>
        <begin position="15"/>
        <end position="75"/>
    </location>
</feature>
<proteinExistence type="predicted"/>
<keyword evidence="2 4" id="KW-0238">DNA-binding</keyword>
<dbReference type="RefSeq" id="WP_236996687.1">
    <property type="nucleotide sequence ID" value="NZ_JAKKOR010000002.1"/>
</dbReference>
<evidence type="ECO:0000259" key="5">
    <source>
        <dbReference type="PROSITE" id="PS50977"/>
    </source>
</evidence>
<dbReference type="InterPro" id="IPR001647">
    <property type="entry name" value="HTH_TetR"/>
</dbReference>
<accession>A0ABS9IPJ0</accession>
<protein>
    <submittedName>
        <fullName evidence="6">TetR/AcrR family transcriptional regulator</fullName>
    </submittedName>
</protein>
<evidence type="ECO:0000256" key="2">
    <source>
        <dbReference type="ARBA" id="ARBA00023125"/>
    </source>
</evidence>
<dbReference type="InterPro" id="IPR050109">
    <property type="entry name" value="HTH-type_TetR-like_transc_reg"/>
</dbReference>
<gene>
    <name evidence="6" type="ORF">L5G33_03075</name>
</gene>
<dbReference type="PROSITE" id="PS50977">
    <property type="entry name" value="HTH_TETR_2"/>
    <property type="match status" value="1"/>
</dbReference>
<dbReference type="EMBL" id="JAKKOR010000002">
    <property type="protein sequence ID" value="MCF8587449.1"/>
    <property type="molecule type" value="Genomic_DNA"/>
</dbReference>
<keyword evidence="1" id="KW-0805">Transcription regulation</keyword>
<evidence type="ECO:0000256" key="4">
    <source>
        <dbReference type="PROSITE-ProRule" id="PRU00335"/>
    </source>
</evidence>
<dbReference type="SUPFAM" id="SSF46689">
    <property type="entry name" value="Homeodomain-like"/>
    <property type="match status" value="1"/>
</dbReference>
<dbReference type="Gene3D" id="1.10.357.10">
    <property type="entry name" value="Tetracycline Repressor, domain 2"/>
    <property type="match status" value="1"/>
</dbReference>
<evidence type="ECO:0000256" key="1">
    <source>
        <dbReference type="ARBA" id="ARBA00023015"/>
    </source>
</evidence>
<dbReference type="Proteomes" id="UP001200110">
    <property type="component" value="Unassembled WGS sequence"/>
</dbReference>
<organism evidence="6 7">
    <name type="scientific">Gordonia liuliyuniae</name>
    <dbReference type="NCBI Taxonomy" id="2911517"/>
    <lineage>
        <taxon>Bacteria</taxon>
        <taxon>Bacillati</taxon>
        <taxon>Actinomycetota</taxon>
        <taxon>Actinomycetes</taxon>
        <taxon>Mycobacteriales</taxon>
        <taxon>Gordoniaceae</taxon>
        <taxon>Gordonia</taxon>
    </lineage>
</organism>